<evidence type="ECO:0000313" key="20">
    <source>
        <dbReference type="Proteomes" id="UP000237865"/>
    </source>
</evidence>
<dbReference type="InterPro" id="IPR015886">
    <property type="entry name" value="H2TH_FPG"/>
</dbReference>
<dbReference type="GO" id="GO:0008270">
    <property type="term" value="F:zinc ion binding"/>
    <property type="evidence" value="ECO:0007669"/>
    <property type="project" value="UniProtKB-KW"/>
</dbReference>
<evidence type="ECO:0000256" key="1">
    <source>
        <dbReference type="ARBA" id="ARBA00001668"/>
    </source>
</evidence>
<evidence type="ECO:0000256" key="2">
    <source>
        <dbReference type="ARBA" id="ARBA00001947"/>
    </source>
</evidence>
<dbReference type="GO" id="GO:0034039">
    <property type="term" value="F:8-oxo-7,8-dihydroguanine DNA N-glycosylase activity"/>
    <property type="evidence" value="ECO:0007669"/>
    <property type="project" value="TreeGrafter"/>
</dbReference>
<dbReference type="SMART" id="SM00898">
    <property type="entry name" value="Fapy_DNA_glyco"/>
    <property type="match status" value="1"/>
</dbReference>
<proteinExistence type="inferred from homology"/>
<dbReference type="CDD" id="cd08966">
    <property type="entry name" value="EcFpg-like_N"/>
    <property type="match status" value="1"/>
</dbReference>
<comment type="cofactor">
    <cofactor evidence="2">
        <name>Zn(2+)</name>
        <dbReference type="ChEBI" id="CHEBI:29105"/>
    </cofactor>
</comment>
<dbReference type="GO" id="GO:0140078">
    <property type="term" value="F:class I DNA-(apurinic or apyrimidinic site) endonuclease activity"/>
    <property type="evidence" value="ECO:0007669"/>
    <property type="project" value="UniProtKB-EC"/>
</dbReference>
<evidence type="ECO:0000259" key="18">
    <source>
        <dbReference type="PROSITE" id="PS51068"/>
    </source>
</evidence>
<evidence type="ECO:0000256" key="3">
    <source>
        <dbReference type="ARBA" id="ARBA00009409"/>
    </source>
</evidence>
<evidence type="ECO:0000256" key="9">
    <source>
        <dbReference type="ARBA" id="ARBA00022833"/>
    </source>
</evidence>
<comment type="similarity">
    <text evidence="3">Belongs to the FPG family.</text>
</comment>
<dbReference type="PANTHER" id="PTHR22993:SF9">
    <property type="entry name" value="FORMAMIDOPYRIMIDINE-DNA GLYCOSYLASE"/>
    <property type="match status" value="1"/>
</dbReference>
<keyword evidence="7 16" id="KW-0863">Zinc-finger</keyword>
<comment type="subunit">
    <text evidence="4">Monomer.</text>
</comment>
<keyword evidence="14" id="KW-0326">Glycosidase</keyword>
<feature type="domain" description="Formamidopyrimidine-DNA glycosylase catalytic" evidence="18">
    <location>
        <begin position="2"/>
        <end position="116"/>
    </location>
</feature>
<feature type="domain" description="FPG-type" evidence="17">
    <location>
        <begin position="241"/>
        <end position="275"/>
    </location>
</feature>
<evidence type="ECO:0000256" key="5">
    <source>
        <dbReference type="ARBA" id="ARBA00022723"/>
    </source>
</evidence>
<keyword evidence="6" id="KW-0227">DNA damage</keyword>
<evidence type="ECO:0000256" key="11">
    <source>
        <dbReference type="ARBA" id="ARBA00023204"/>
    </source>
</evidence>
<evidence type="ECO:0000256" key="13">
    <source>
        <dbReference type="ARBA" id="ARBA00023268"/>
    </source>
</evidence>
<dbReference type="PROSITE" id="PS51068">
    <property type="entry name" value="FPG_CAT"/>
    <property type="match status" value="1"/>
</dbReference>
<keyword evidence="10" id="KW-0238">DNA-binding</keyword>
<dbReference type="NCBIfam" id="NF002211">
    <property type="entry name" value="PRK01103.1"/>
    <property type="match status" value="1"/>
</dbReference>
<evidence type="ECO:0000256" key="6">
    <source>
        <dbReference type="ARBA" id="ARBA00022763"/>
    </source>
</evidence>
<dbReference type="Gene3D" id="3.20.190.10">
    <property type="entry name" value="MutM-like, N-terminal"/>
    <property type="match status" value="1"/>
</dbReference>
<dbReference type="RefSeq" id="WP_028126590.1">
    <property type="nucleotide sequence ID" value="NZ_PHNE01000001.1"/>
</dbReference>
<dbReference type="Pfam" id="PF01149">
    <property type="entry name" value="Fapy_DNA_glyco"/>
    <property type="match status" value="1"/>
</dbReference>
<dbReference type="SUPFAM" id="SSF81624">
    <property type="entry name" value="N-terminal domain of MutM-like DNA repair proteins"/>
    <property type="match status" value="1"/>
</dbReference>
<dbReference type="SMART" id="SM01232">
    <property type="entry name" value="H2TH"/>
    <property type="match status" value="1"/>
</dbReference>
<evidence type="ECO:0000256" key="4">
    <source>
        <dbReference type="ARBA" id="ARBA00011245"/>
    </source>
</evidence>
<dbReference type="STRING" id="1399797.GCA_000518285_00756"/>
<evidence type="ECO:0000256" key="7">
    <source>
        <dbReference type="ARBA" id="ARBA00022771"/>
    </source>
</evidence>
<protein>
    <submittedName>
        <fullName evidence="19">Formamidopyrimidine-DNA glycosylase</fullName>
    </submittedName>
</protein>
<evidence type="ECO:0000313" key="19">
    <source>
        <dbReference type="EMBL" id="PPE06142.1"/>
    </source>
</evidence>
<dbReference type="InterPro" id="IPR010979">
    <property type="entry name" value="Ribosomal_uS13-like_H2TH"/>
</dbReference>
<dbReference type="Proteomes" id="UP000237865">
    <property type="component" value="Unassembled WGS sequence"/>
</dbReference>
<dbReference type="InterPro" id="IPR012319">
    <property type="entry name" value="FPG_cat"/>
</dbReference>
<dbReference type="SUPFAM" id="SSF46946">
    <property type="entry name" value="S13-like H2TH domain"/>
    <property type="match status" value="1"/>
</dbReference>
<gene>
    <name evidence="19" type="primary">mutM</name>
    <name evidence="19" type="ORF">ELUCI_v1c04330</name>
</gene>
<dbReference type="EMBL" id="PHNE01000001">
    <property type="protein sequence ID" value="PPE06142.1"/>
    <property type="molecule type" value="Genomic_DNA"/>
</dbReference>
<dbReference type="Pfam" id="PF06831">
    <property type="entry name" value="H2TH"/>
    <property type="match status" value="1"/>
</dbReference>
<dbReference type="AlphaFoldDB" id="A0A2S5RG00"/>
<evidence type="ECO:0000256" key="10">
    <source>
        <dbReference type="ARBA" id="ARBA00023125"/>
    </source>
</evidence>
<evidence type="ECO:0000256" key="14">
    <source>
        <dbReference type="ARBA" id="ARBA00023295"/>
    </source>
</evidence>
<dbReference type="Pfam" id="PF06827">
    <property type="entry name" value="zf-FPG_IleRS"/>
    <property type="match status" value="1"/>
</dbReference>
<dbReference type="GO" id="GO:0003690">
    <property type="term" value="F:double-stranded DNA binding"/>
    <property type="evidence" value="ECO:0007669"/>
    <property type="project" value="UniProtKB-ARBA"/>
</dbReference>
<dbReference type="NCBIfam" id="TIGR00577">
    <property type="entry name" value="fpg"/>
    <property type="match status" value="1"/>
</dbReference>
<dbReference type="InterPro" id="IPR020629">
    <property type="entry name" value="FPG_Glyclase"/>
</dbReference>
<organism evidence="19 20">
    <name type="scientific">Williamsoniiplasma lucivorax</name>
    <dbReference type="NCBI Taxonomy" id="209274"/>
    <lineage>
        <taxon>Bacteria</taxon>
        <taxon>Bacillati</taxon>
        <taxon>Mycoplasmatota</taxon>
        <taxon>Mollicutes</taxon>
        <taxon>Entomoplasmatales</taxon>
        <taxon>Williamsoniiplasma</taxon>
    </lineage>
</organism>
<keyword evidence="13" id="KW-0511">Multifunctional enzyme</keyword>
<dbReference type="InterPro" id="IPR010663">
    <property type="entry name" value="Znf_FPG/IleRS"/>
</dbReference>
<keyword evidence="9" id="KW-0862">Zinc</keyword>
<evidence type="ECO:0000256" key="8">
    <source>
        <dbReference type="ARBA" id="ARBA00022801"/>
    </source>
</evidence>
<evidence type="ECO:0000256" key="15">
    <source>
        <dbReference type="ARBA" id="ARBA00044632"/>
    </source>
</evidence>
<comment type="caution">
    <text evidence="19">The sequence shown here is derived from an EMBL/GenBank/DDBJ whole genome shotgun (WGS) entry which is preliminary data.</text>
</comment>
<sequence>MPELPEVVTVVKLLAPKIIHQTIVKFEIYYRKLLWRNEVDDFKQRVENQTIQNIYNKGKYIIIELENDVIISHLRMEGRWSVEPQKQLSYKENWLEAQFIFQDGNVLRYYDSRKFGTLEIVSKATFLSGEALKNVGPAVLDPNLTAKYLYDVFRKNKRPIKTVLLDQSIIAGIGNIYDNEILFAAKINPLTLANQISLKKVENILKHAHNIIEHSISVGGTTIHSFAPQKDVIGGYQDFLKVHGREKQECYVCQTKIEKMKIQGRGTYFCPFCQK</sequence>
<dbReference type="InterPro" id="IPR035937">
    <property type="entry name" value="FPG_N"/>
</dbReference>
<name>A0A2S5RG00_9MOLU</name>
<dbReference type="InterPro" id="IPR000214">
    <property type="entry name" value="Znf_DNA_glyclase/AP_lyase"/>
</dbReference>
<dbReference type="PROSITE" id="PS51066">
    <property type="entry name" value="ZF_FPG_2"/>
    <property type="match status" value="1"/>
</dbReference>
<dbReference type="PANTHER" id="PTHR22993">
    <property type="entry name" value="FORMAMIDOPYRIMIDINE-DNA GLYCOSYLASE"/>
    <property type="match status" value="1"/>
</dbReference>
<evidence type="ECO:0000256" key="12">
    <source>
        <dbReference type="ARBA" id="ARBA00023239"/>
    </source>
</evidence>
<evidence type="ECO:0000259" key="17">
    <source>
        <dbReference type="PROSITE" id="PS51066"/>
    </source>
</evidence>
<dbReference type="GO" id="GO:0006284">
    <property type="term" value="P:base-excision repair"/>
    <property type="evidence" value="ECO:0007669"/>
    <property type="project" value="InterPro"/>
</dbReference>
<dbReference type="Gene3D" id="1.10.8.50">
    <property type="match status" value="1"/>
</dbReference>
<reference evidence="19 20" key="1">
    <citation type="submission" date="2017-11" db="EMBL/GenBank/DDBJ databases">
        <title>Genome sequence of Entomoplasma lucivorax PIPN-2 (ATCC 49196).</title>
        <authorList>
            <person name="Lo W.-S."/>
            <person name="Gasparich G.E."/>
            <person name="Kuo C.-H."/>
        </authorList>
    </citation>
    <scope>NUCLEOTIDE SEQUENCE [LARGE SCALE GENOMIC DNA]</scope>
    <source>
        <strain evidence="19 20">PIPN-2</strain>
    </source>
</reference>
<dbReference type="FunFam" id="1.10.8.50:FF:000003">
    <property type="entry name" value="Formamidopyrimidine-DNA glycosylase"/>
    <property type="match status" value="1"/>
</dbReference>
<comment type="catalytic activity">
    <reaction evidence="1">
        <text>Hydrolysis of DNA containing ring-opened 7-methylguanine residues, releasing 2,6-diamino-4-hydroxy-5-(N-methyl)formamidopyrimidine.</text>
        <dbReference type="EC" id="3.2.2.23"/>
    </reaction>
</comment>
<keyword evidence="12" id="KW-0456">Lyase</keyword>
<dbReference type="SUPFAM" id="SSF57716">
    <property type="entry name" value="Glucocorticoid receptor-like (DNA-binding domain)"/>
    <property type="match status" value="1"/>
</dbReference>
<dbReference type="GO" id="GO:0003684">
    <property type="term" value="F:damaged DNA binding"/>
    <property type="evidence" value="ECO:0007669"/>
    <property type="project" value="InterPro"/>
</dbReference>
<keyword evidence="8" id="KW-0378">Hydrolase</keyword>
<accession>A0A2S5RG00</accession>
<evidence type="ECO:0000256" key="16">
    <source>
        <dbReference type="PROSITE-ProRule" id="PRU00391"/>
    </source>
</evidence>
<keyword evidence="20" id="KW-1185">Reference proteome</keyword>
<comment type="catalytic activity">
    <reaction evidence="15">
        <text>2'-deoxyribonucleotide-(2'-deoxyribose 5'-phosphate)-2'-deoxyribonucleotide-DNA = a 3'-end 2'-deoxyribonucleotide-(2,3-dehydro-2,3-deoxyribose 5'-phosphate)-DNA + a 5'-end 5'-phospho-2'-deoxyribonucleoside-DNA + H(+)</text>
        <dbReference type="Rhea" id="RHEA:66592"/>
        <dbReference type="Rhea" id="RHEA-COMP:13180"/>
        <dbReference type="Rhea" id="RHEA-COMP:16897"/>
        <dbReference type="Rhea" id="RHEA-COMP:17067"/>
        <dbReference type="ChEBI" id="CHEBI:15378"/>
        <dbReference type="ChEBI" id="CHEBI:136412"/>
        <dbReference type="ChEBI" id="CHEBI:157695"/>
        <dbReference type="ChEBI" id="CHEBI:167181"/>
        <dbReference type="EC" id="4.2.99.18"/>
    </reaction>
</comment>
<keyword evidence="5" id="KW-0479">Metal-binding</keyword>
<keyword evidence="11" id="KW-0234">DNA repair</keyword>